<feature type="compositionally biased region" description="Basic and acidic residues" evidence="7">
    <location>
        <begin position="555"/>
        <end position="572"/>
    </location>
</feature>
<evidence type="ECO:0000259" key="8">
    <source>
        <dbReference type="PROSITE" id="PS50089"/>
    </source>
</evidence>
<keyword evidence="4" id="KW-0862">Zinc</keyword>
<dbReference type="CDD" id="cd17082">
    <property type="entry name" value="RAWUL_PCGF2_like"/>
    <property type="match status" value="1"/>
</dbReference>
<feature type="compositionally biased region" description="Basic and acidic residues" evidence="7">
    <location>
        <begin position="759"/>
        <end position="771"/>
    </location>
</feature>
<dbReference type="Gene3D" id="3.10.20.90">
    <property type="entry name" value="Phosphatidylinositol 3-kinase Catalytic Subunit, Chain A, domain 1"/>
    <property type="match status" value="1"/>
</dbReference>
<feature type="compositionally biased region" description="Basic and acidic residues" evidence="7">
    <location>
        <begin position="586"/>
        <end position="603"/>
    </location>
</feature>
<dbReference type="GO" id="GO:0008270">
    <property type="term" value="F:zinc ion binding"/>
    <property type="evidence" value="ECO:0007669"/>
    <property type="project" value="UniProtKB-KW"/>
</dbReference>
<feature type="compositionally biased region" description="Basic and acidic residues" evidence="7">
    <location>
        <begin position="276"/>
        <end position="315"/>
    </location>
</feature>
<evidence type="ECO:0000256" key="1">
    <source>
        <dbReference type="ARBA" id="ARBA00004123"/>
    </source>
</evidence>
<dbReference type="SMART" id="SM00184">
    <property type="entry name" value="RING"/>
    <property type="match status" value="1"/>
</dbReference>
<comment type="subcellular location">
    <subcellularLocation>
        <location evidence="1">Nucleus</location>
    </subcellularLocation>
</comment>
<feature type="region of interest" description="Disordered" evidence="7">
    <location>
        <begin position="261"/>
        <end position="400"/>
    </location>
</feature>
<dbReference type="GO" id="GO:0000122">
    <property type="term" value="P:negative regulation of transcription by RNA polymerase II"/>
    <property type="evidence" value="ECO:0007669"/>
    <property type="project" value="TreeGrafter"/>
</dbReference>
<gene>
    <name evidence="9" type="ORF">PYX00_001043</name>
</gene>
<dbReference type="GO" id="GO:1990841">
    <property type="term" value="F:promoter-specific chromatin binding"/>
    <property type="evidence" value="ECO:0007669"/>
    <property type="project" value="TreeGrafter"/>
</dbReference>
<evidence type="ECO:0000256" key="4">
    <source>
        <dbReference type="ARBA" id="ARBA00022833"/>
    </source>
</evidence>
<keyword evidence="5" id="KW-0539">Nucleus</keyword>
<feature type="domain" description="RING-type" evidence="8">
    <location>
        <begin position="20"/>
        <end position="59"/>
    </location>
</feature>
<evidence type="ECO:0000313" key="9">
    <source>
        <dbReference type="EMBL" id="KAL0279504.1"/>
    </source>
</evidence>
<dbReference type="Pfam" id="PF16207">
    <property type="entry name" value="RAWUL"/>
    <property type="match status" value="1"/>
</dbReference>
<accession>A0AAW2IBG4</accession>
<dbReference type="InterPro" id="IPR013083">
    <property type="entry name" value="Znf_RING/FYVE/PHD"/>
</dbReference>
<comment type="caution">
    <text evidence="9">The sequence shown here is derived from an EMBL/GenBank/DDBJ whole genome shotgun (WGS) entry which is preliminary data.</text>
</comment>
<dbReference type="AlphaFoldDB" id="A0AAW2IBG4"/>
<feature type="compositionally biased region" description="Basic and acidic residues" evidence="7">
    <location>
        <begin position="328"/>
        <end position="352"/>
    </location>
</feature>
<feature type="compositionally biased region" description="Basic and acidic residues" evidence="7">
    <location>
        <begin position="626"/>
        <end position="637"/>
    </location>
</feature>
<feature type="compositionally biased region" description="Gly residues" evidence="7">
    <location>
        <begin position="773"/>
        <end position="785"/>
    </location>
</feature>
<sequence length="837" mass="92661">MAAVNKHKIKLREVNRHLVCRLCRGYYVDATTIAECLHSFCRSCIIKYLEKNSFCPICEVQIHTAKPHLSLRQDKALQDVVYKLVPGLYHNEMQRRREFYLKNPEQIPATAPEQCGIEDRIIFSPDEIISLSLERLDREEYVFESIPNRGSEAGSDPRVVPRQLVLKKIAGSPGKGRKPGEASPRPKRYLRCPAAVEVSHLKKFIRMKYDLGERSKVDIIHKRVSLPDHYTLMDVAYIYTWKRNGPMRLFYYHGDPWTERAKAPEPTPEVAAEPVPEEKKPEIKAEEAREEVKEPEKVTETETPEAKPEPPEKPAEVLTNGIASECDLAVKTEKSDGEVNGKEAEAEKKEEEASAAVEAKSESNERVERAAETKTNETEPVPSKTSEPKKPEVKKDEKLKKTIANLLKNYRKDAGDGKVEAKSANGDGPTATRDKAVEKKEADVTIEIKSETKASEYDFESSSPPGKIIPLREFTKSEQSKNRKTENGRMSLQDFRNVMKENGESETGAETVPKPAKIRLVPSLKRIADSRKSPVQKANGKPEEPKKSPTIINIRTEEEYGRKENGAEKKDSPPPITIENRGGEYSIRHADENGKPEAKKRPAPEAIADTPKRPKTEDGCGAMDLTKTEAAESGRKNDENMVEALVSAAQKQNIEPLLRVPQFLKNSGTSPKIGAGRNISPSDISQALQFFKDLRSDIRVLEAKSRLGPQSEQPPKPNPLQLYQHQMELIKRLKKHQLTAAAADYRPAPKTPKTSPPSEKQRKSPTAEKGKSPGKGGEQVAGGAGADADPGAVGAAVPDEAEPEEPSGAAAVLLAAAVPLLPEPVPHEAEPKQAEVA</sequence>
<dbReference type="EMBL" id="JARGDH010000001">
    <property type="protein sequence ID" value="KAL0279504.1"/>
    <property type="molecule type" value="Genomic_DNA"/>
</dbReference>
<feature type="compositionally biased region" description="Basic and acidic residues" evidence="7">
    <location>
        <begin position="359"/>
        <end position="377"/>
    </location>
</feature>
<dbReference type="PANTHER" id="PTHR10825">
    <property type="entry name" value="RING FINGER DOMAIN-CONTAINING, POLYCOMB GROUP COMPONENT"/>
    <property type="match status" value="1"/>
</dbReference>
<dbReference type="InterPro" id="IPR001841">
    <property type="entry name" value="Znf_RING"/>
</dbReference>
<dbReference type="Pfam" id="PF13923">
    <property type="entry name" value="zf-C3HC4_2"/>
    <property type="match status" value="1"/>
</dbReference>
<dbReference type="InterPro" id="IPR017907">
    <property type="entry name" value="Znf_RING_CS"/>
</dbReference>
<evidence type="ECO:0000256" key="5">
    <source>
        <dbReference type="ARBA" id="ARBA00023242"/>
    </source>
</evidence>
<dbReference type="FunFam" id="3.30.40.10:FF:000122">
    <property type="entry name" value="polycomb group RING finger protein 1"/>
    <property type="match status" value="1"/>
</dbReference>
<reference evidence="9" key="1">
    <citation type="journal article" date="2024" name="Gigascience">
        <title>Chromosome-level genome of the poultry shaft louse Menopon gallinae provides insight into the host-switching and adaptive evolution of parasitic lice.</title>
        <authorList>
            <person name="Xu Y."/>
            <person name="Ma L."/>
            <person name="Liu S."/>
            <person name="Liang Y."/>
            <person name="Liu Q."/>
            <person name="He Z."/>
            <person name="Tian L."/>
            <person name="Duan Y."/>
            <person name="Cai W."/>
            <person name="Li H."/>
            <person name="Song F."/>
        </authorList>
    </citation>
    <scope>NUCLEOTIDE SEQUENCE</scope>
    <source>
        <strain evidence="9">Cailab_2023a</strain>
    </source>
</reference>
<proteinExistence type="predicted"/>
<dbReference type="PANTHER" id="PTHR10825:SF29">
    <property type="entry name" value="POLYCOMB GROUP RING FINGER PROTEIN 1"/>
    <property type="match status" value="1"/>
</dbReference>
<name>A0AAW2IBG4_9NEOP</name>
<feature type="compositionally biased region" description="Low complexity" evidence="7">
    <location>
        <begin position="786"/>
        <end position="798"/>
    </location>
</feature>
<dbReference type="SUPFAM" id="SSF57850">
    <property type="entry name" value="RING/U-box"/>
    <property type="match status" value="1"/>
</dbReference>
<feature type="compositionally biased region" description="Basic and acidic residues" evidence="7">
    <location>
        <begin position="386"/>
        <end position="400"/>
    </location>
</feature>
<feature type="compositionally biased region" description="Basic and acidic residues" evidence="7">
    <location>
        <begin position="473"/>
        <end position="487"/>
    </location>
</feature>
<evidence type="ECO:0000256" key="3">
    <source>
        <dbReference type="ARBA" id="ARBA00022771"/>
    </source>
</evidence>
<feature type="compositionally biased region" description="Basic and acidic residues" evidence="7">
    <location>
        <begin position="432"/>
        <end position="456"/>
    </location>
</feature>
<dbReference type="InterPro" id="IPR032443">
    <property type="entry name" value="RAWUL"/>
</dbReference>
<dbReference type="PROSITE" id="PS00518">
    <property type="entry name" value="ZF_RING_1"/>
    <property type="match status" value="1"/>
</dbReference>
<dbReference type="Gene3D" id="3.30.40.10">
    <property type="entry name" value="Zinc/RING finger domain, C3HC4 (zinc finger)"/>
    <property type="match status" value="1"/>
</dbReference>
<evidence type="ECO:0000256" key="7">
    <source>
        <dbReference type="SAM" id="MobiDB-lite"/>
    </source>
</evidence>
<keyword evidence="2" id="KW-0479">Metal-binding</keyword>
<organism evidence="9">
    <name type="scientific">Menopon gallinae</name>
    <name type="common">poultry shaft louse</name>
    <dbReference type="NCBI Taxonomy" id="328185"/>
    <lineage>
        <taxon>Eukaryota</taxon>
        <taxon>Metazoa</taxon>
        <taxon>Ecdysozoa</taxon>
        <taxon>Arthropoda</taxon>
        <taxon>Hexapoda</taxon>
        <taxon>Insecta</taxon>
        <taxon>Pterygota</taxon>
        <taxon>Neoptera</taxon>
        <taxon>Paraneoptera</taxon>
        <taxon>Psocodea</taxon>
        <taxon>Troctomorpha</taxon>
        <taxon>Phthiraptera</taxon>
        <taxon>Amblycera</taxon>
        <taxon>Menoponidae</taxon>
        <taxon>Menopon</taxon>
    </lineage>
</organism>
<feature type="compositionally biased region" description="Basic and acidic residues" evidence="7">
    <location>
        <begin position="412"/>
        <end position="421"/>
    </location>
</feature>
<feature type="region of interest" description="Disordered" evidence="7">
    <location>
        <begin position="705"/>
        <end position="810"/>
    </location>
</feature>
<protein>
    <recommendedName>
        <fullName evidence="8">RING-type domain-containing protein</fullName>
    </recommendedName>
</protein>
<dbReference type="GO" id="GO:0035102">
    <property type="term" value="C:PRC1 complex"/>
    <property type="evidence" value="ECO:0007669"/>
    <property type="project" value="TreeGrafter"/>
</dbReference>
<keyword evidence="3 6" id="KW-0863">Zinc-finger</keyword>
<evidence type="ECO:0000256" key="2">
    <source>
        <dbReference type="ARBA" id="ARBA00022723"/>
    </source>
</evidence>
<feature type="region of interest" description="Disordered" evidence="7">
    <location>
        <begin position="412"/>
        <end position="637"/>
    </location>
</feature>
<evidence type="ECO:0000256" key="6">
    <source>
        <dbReference type="PROSITE-ProRule" id="PRU00175"/>
    </source>
</evidence>
<dbReference type="PROSITE" id="PS50089">
    <property type="entry name" value="ZF_RING_2"/>
    <property type="match status" value="1"/>
</dbReference>